<comment type="caution">
    <text evidence="1">The sequence shown here is derived from an EMBL/GenBank/DDBJ whole genome shotgun (WGS) entry which is preliminary data.</text>
</comment>
<accession>A0ABR7PQG7</accession>
<gene>
    <name evidence="1" type="ORF">F6X42_18530</name>
</gene>
<name>A0ABR7PQG7_9BURK</name>
<dbReference type="EMBL" id="VZQQ01000014">
    <property type="protein sequence ID" value="MBC8748530.1"/>
    <property type="molecule type" value="Genomic_DNA"/>
</dbReference>
<dbReference type="Proteomes" id="UP000736373">
    <property type="component" value="Unassembled WGS sequence"/>
</dbReference>
<evidence type="ECO:0000313" key="2">
    <source>
        <dbReference type="Proteomes" id="UP000736373"/>
    </source>
</evidence>
<protein>
    <submittedName>
        <fullName evidence="1">Uncharacterized protein</fullName>
    </submittedName>
</protein>
<proteinExistence type="predicted"/>
<sequence>MDWLFGQLHGMFGNKLLDGFRSGHVIDGKDTGVENMKAIWAEKIRANGLKFVDVKRGLAGAERLKWPPTWGEFLDLCAPSLDVNAALHEAIEQMRARQHGKDQWSNAAVFWAAARIGEFDMISQSFAALKPRFEAALNALHKGGDIQPVPPRVPMLPAPSAAESRREYGRQRLDELSASEVIKNVSKGGNLNWAHRIIADERATGKAPLNKLNIARQAVFNVTGTQS</sequence>
<reference evidence="1 2" key="1">
    <citation type="submission" date="2019-09" db="EMBL/GenBank/DDBJ databases">
        <title>Paraburkholderia podalyriae sp. nov., A South African Podalyria-associated rhizobium.</title>
        <authorList>
            <person name="Mavima L."/>
            <person name="Beukes C.W."/>
            <person name="Palmer M."/>
            <person name="De Meyer S.E."/>
            <person name="James E.K."/>
            <person name="Maluk M."/>
            <person name="Avontuur J.R."/>
            <person name="Chan W.Y."/>
            <person name="Venter S.N."/>
            <person name="Steenkamp E.T."/>
        </authorList>
    </citation>
    <scope>NUCLEOTIDE SEQUENCE [LARGE SCALE GENOMIC DNA]</scope>
    <source>
        <strain evidence="1 2">WC7.3b</strain>
    </source>
</reference>
<evidence type="ECO:0000313" key="1">
    <source>
        <dbReference type="EMBL" id="MBC8748530.1"/>
    </source>
</evidence>
<keyword evidence="2" id="KW-1185">Reference proteome</keyword>
<dbReference type="RefSeq" id="WP_187635587.1">
    <property type="nucleotide sequence ID" value="NZ_VZQQ01000014.1"/>
</dbReference>
<organism evidence="1 2">
    <name type="scientific">Paraburkholderia podalyriae</name>
    <dbReference type="NCBI Taxonomy" id="1938811"/>
    <lineage>
        <taxon>Bacteria</taxon>
        <taxon>Pseudomonadati</taxon>
        <taxon>Pseudomonadota</taxon>
        <taxon>Betaproteobacteria</taxon>
        <taxon>Burkholderiales</taxon>
        <taxon>Burkholderiaceae</taxon>
        <taxon>Paraburkholderia</taxon>
    </lineage>
</organism>